<accession>A0A8D9B7G6</accession>
<dbReference type="AlphaFoldDB" id="A0A8D9B7G6"/>
<dbReference type="EMBL" id="HBUF01610203">
    <property type="protein sequence ID" value="CAG6778559.1"/>
    <property type="molecule type" value="Transcribed_RNA"/>
</dbReference>
<proteinExistence type="predicted"/>
<sequence>MSFGQELEEYERTNSTLKDDYVQINNLHKKEDKVEINLENTVCKNPDNNKIAYNSENNVSIQNISPISINQDDLTIQCVPDCILIENSKTADIQGPSTKETNMGKSLIPNVSKNSKRRKTKNGMEKKAKNTKQKETKKLKWEPLTNSIKKTKQRKQTVKIVHDKNKIPKVVKKKRE</sequence>
<protein>
    <submittedName>
        <fullName evidence="2">Uncharacterized protein</fullName>
    </submittedName>
</protein>
<name>A0A8D9B7G6_9HEMI</name>
<evidence type="ECO:0000313" key="2">
    <source>
        <dbReference type="EMBL" id="CAG6778561.1"/>
    </source>
</evidence>
<feature type="compositionally biased region" description="Basic residues" evidence="1">
    <location>
        <begin position="167"/>
        <end position="176"/>
    </location>
</feature>
<organism evidence="2">
    <name type="scientific">Cacopsylla melanoneura</name>
    <dbReference type="NCBI Taxonomy" id="428564"/>
    <lineage>
        <taxon>Eukaryota</taxon>
        <taxon>Metazoa</taxon>
        <taxon>Ecdysozoa</taxon>
        <taxon>Arthropoda</taxon>
        <taxon>Hexapoda</taxon>
        <taxon>Insecta</taxon>
        <taxon>Pterygota</taxon>
        <taxon>Neoptera</taxon>
        <taxon>Paraneoptera</taxon>
        <taxon>Hemiptera</taxon>
        <taxon>Sternorrhyncha</taxon>
        <taxon>Psylloidea</taxon>
        <taxon>Psyllidae</taxon>
        <taxon>Psyllinae</taxon>
        <taxon>Cacopsylla</taxon>
    </lineage>
</organism>
<feature type="compositionally biased region" description="Basic and acidic residues" evidence="1">
    <location>
        <begin position="122"/>
        <end position="141"/>
    </location>
</feature>
<evidence type="ECO:0000256" key="1">
    <source>
        <dbReference type="SAM" id="MobiDB-lite"/>
    </source>
</evidence>
<feature type="region of interest" description="Disordered" evidence="1">
    <location>
        <begin position="94"/>
        <end position="176"/>
    </location>
</feature>
<dbReference type="EMBL" id="HBUF01610204">
    <property type="protein sequence ID" value="CAG6778561.1"/>
    <property type="molecule type" value="Transcribed_RNA"/>
</dbReference>
<feature type="compositionally biased region" description="Polar residues" evidence="1">
    <location>
        <begin position="94"/>
        <end position="113"/>
    </location>
</feature>
<reference evidence="2" key="1">
    <citation type="submission" date="2021-05" db="EMBL/GenBank/DDBJ databases">
        <authorList>
            <person name="Alioto T."/>
            <person name="Alioto T."/>
            <person name="Gomez Garrido J."/>
        </authorList>
    </citation>
    <scope>NUCLEOTIDE SEQUENCE</scope>
</reference>